<organism evidence="1">
    <name type="scientific">Anguilla anguilla</name>
    <name type="common">European freshwater eel</name>
    <name type="synonym">Muraena anguilla</name>
    <dbReference type="NCBI Taxonomy" id="7936"/>
    <lineage>
        <taxon>Eukaryota</taxon>
        <taxon>Metazoa</taxon>
        <taxon>Chordata</taxon>
        <taxon>Craniata</taxon>
        <taxon>Vertebrata</taxon>
        <taxon>Euteleostomi</taxon>
        <taxon>Actinopterygii</taxon>
        <taxon>Neopterygii</taxon>
        <taxon>Teleostei</taxon>
        <taxon>Anguilliformes</taxon>
        <taxon>Anguillidae</taxon>
        <taxon>Anguilla</taxon>
    </lineage>
</organism>
<reference evidence="1" key="1">
    <citation type="submission" date="2014-11" db="EMBL/GenBank/DDBJ databases">
        <authorList>
            <person name="Amaro Gonzalez C."/>
        </authorList>
    </citation>
    <scope>NUCLEOTIDE SEQUENCE</scope>
</reference>
<evidence type="ECO:0000313" key="1">
    <source>
        <dbReference type="EMBL" id="JAH11093.1"/>
    </source>
</evidence>
<sequence length="38" mass="4071">MIINNISHALKKITSCPISEGGTPTNTPTNVVFELLLC</sequence>
<dbReference type="AlphaFoldDB" id="A0A0E9Q4Q3"/>
<reference evidence="1" key="2">
    <citation type="journal article" date="2015" name="Fish Shellfish Immunol.">
        <title>Early steps in the European eel (Anguilla anguilla)-Vibrio vulnificus interaction in the gills: Role of the RtxA13 toxin.</title>
        <authorList>
            <person name="Callol A."/>
            <person name="Pajuelo D."/>
            <person name="Ebbesson L."/>
            <person name="Teles M."/>
            <person name="MacKenzie S."/>
            <person name="Amaro C."/>
        </authorList>
    </citation>
    <scope>NUCLEOTIDE SEQUENCE</scope>
</reference>
<accession>A0A0E9Q4Q3</accession>
<protein>
    <submittedName>
        <fullName evidence="1">Uncharacterized protein</fullName>
    </submittedName>
</protein>
<dbReference type="EMBL" id="GBXM01097484">
    <property type="protein sequence ID" value="JAH11093.1"/>
    <property type="molecule type" value="Transcribed_RNA"/>
</dbReference>
<proteinExistence type="predicted"/>
<name>A0A0E9Q4Q3_ANGAN</name>